<dbReference type="AlphaFoldDB" id="A0A8J3IY72"/>
<reference evidence="1" key="1">
    <citation type="submission" date="2021-01" db="EMBL/GenBank/DDBJ databases">
        <title>Whole genome shotgun sequence of Actinocatenispora rupis NBRC 107355.</title>
        <authorList>
            <person name="Komaki H."/>
            <person name="Tamura T."/>
        </authorList>
    </citation>
    <scope>NUCLEOTIDE SEQUENCE</scope>
    <source>
        <strain evidence="1">NBRC 107355</strain>
    </source>
</reference>
<accession>A0A8J3IY72</accession>
<dbReference type="RefSeq" id="WP_203656417.1">
    <property type="nucleotide sequence ID" value="NZ_BAAAZM010000004.1"/>
</dbReference>
<evidence type="ECO:0008006" key="3">
    <source>
        <dbReference type="Google" id="ProtNLM"/>
    </source>
</evidence>
<name>A0A8J3IY72_9ACTN</name>
<evidence type="ECO:0000313" key="1">
    <source>
        <dbReference type="EMBL" id="GID10838.1"/>
    </source>
</evidence>
<dbReference type="Pfam" id="PF10604">
    <property type="entry name" value="Polyketide_cyc2"/>
    <property type="match status" value="1"/>
</dbReference>
<dbReference type="Gene3D" id="3.30.530.20">
    <property type="match status" value="1"/>
</dbReference>
<dbReference type="SUPFAM" id="SSF55961">
    <property type="entry name" value="Bet v1-like"/>
    <property type="match status" value="1"/>
</dbReference>
<keyword evidence="2" id="KW-1185">Reference proteome</keyword>
<proteinExistence type="predicted"/>
<dbReference type="InterPro" id="IPR023393">
    <property type="entry name" value="START-like_dom_sf"/>
</dbReference>
<organism evidence="1 2">
    <name type="scientific">Actinocatenispora rupis</name>
    <dbReference type="NCBI Taxonomy" id="519421"/>
    <lineage>
        <taxon>Bacteria</taxon>
        <taxon>Bacillati</taxon>
        <taxon>Actinomycetota</taxon>
        <taxon>Actinomycetes</taxon>
        <taxon>Micromonosporales</taxon>
        <taxon>Micromonosporaceae</taxon>
        <taxon>Actinocatenispora</taxon>
    </lineage>
</organism>
<evidence type="ECO:0000313" key="2">
    <source>
        <dbReference type="Proteomes" id="UP000612808"/>
    </source>
</evidence>
<dbReference type="Proteomes" id="UP000612808">
    <property type="component" value="Unassembled WGS sequence"/>
</dbReference>
<dbReference type="InterPro" id="IPR019587">
    <property type="entry name" value="Polyketide_cyclase/dehydratase"/>
</dbReference>
<dbReference type="EMBL" id="BOMB01000010">
    <property type="protein sequence ID" value="GID10838.1"/>
    <property type="molecule type" value="Genomic_DNA"/>
</dbReference>
<comment type="caution">
    <text evidence="1">The sequence shown here is derived from an EMBL/GenBank/DDBJ whole genome shotgun (WGS) entry which is preliminary data.</text>
</comment>
<sequence>MQVETQIGIAAPAERIWRVWTDVEHWSDWTPSVTWVRRLDTGEFGVGSRAAVKQPSMRPMVWEVTESTPGESFVWTARTAGTTLVAGHRLSPGPDGTTTATLSMNHTGLLAPALGVLVGGRIKRYLALEADGIRRFCEAA</sequence>
<dbReference type="CDD" id="cd08862">
    <property type="entry name" value="SRPBCC_Smu440-like"/>
    <property type="match status" value="1"/>
</dbReference>
<protein>
    <recommendedName>
        <fullName evidence="3">Polyketide cyclase / dehydrase and lipid transport</fullName>
    </recommendedName>
</protein>
<gene>
    <name evidence="1" type="ORF">Aru02nite_17270</name>
</gene>